<dbReference type="Proteomes" id="UP000006729">
    <property type="component" value="Chromosome 14"/>
</dbReference>
<reference evidence="1 2" key="1">
    <citation type="journal article" date="2006" name="Science">
        <title>The genome of black cottonwood, Populus trichocarpa (Torr. &amp; Gray).</title>
        <authorList>
            <person name="Tuskan G.A."/>
            <person name="Difazio S."/>
            <person name="Jansson S."/>
            <person name="Bohlmann J."/>
            <person name="Grigoriev I."/>
            <person name="Hellsten U."/>
            <person name="Putnam N."/>
            <person name="Ralph S."/>
            <person name="Rombauts S."/>
            <person name="Salamov A."/>
            <person name="Schein J."/>
            <person name="Sterck L."/>
            <person name="Aerts A."/>
            <person name="Bhalerao R.R."/>
            <person name="Bhalerao R.P."/>
            <person name="Blaudez D."/>
            <person name="Boerjan W."/>
            <person name="Brun A."/>
            <person name="Brunner A."/>
            <person name="Busov V."/>
            <person name="Campbell M."/>
            <person name="Carlson J."/>
            <person name="Chalot M."/>
            <person name="Chapman J."/>
            <person name="Chen G.L."/>
            <person name="Cooper D."/>
            <person name="Coutinho P.M."/>
            <person name="Couturier J."/>
            <person name="Covert S."/>
            <person name="Cronk Q."/>
            <person name="Cunningham R."/>
            <person name="Davis J."/>
            <person name="Degroeve S."/>
            <person name="Dejardin A."/>
            <person name="Depamphilis C."/>
            <person name="Detter J."/>
            <person name="Dirks B."/>
            <person name="Dubchak I."/>
            <person name="Duplessis S."/>
            <person name="Ehlting J."/>
            <person name="Ellis B."/>
            <person name="Gendler K."/>
            <person name="Goodstein D."/>
            <person name="Gribskov M."/>
            <person name="Grimwood J."/>
            <person name="Groover A."/>
            <person name="Gunter L."/>
            <person name="Hamberger B."/>
            <person name="Heinze B."/>
            <person name="Helariutta Y."/>
            <person name="Henrissat B."/>
            <person name="Holligan D."/>
            <person name="Holt R."/>
            <person name="Huang W."/>
            <person name="Islam-Faridi N."/>
            <person name="Jones S."/>
            <person name="Jones-Rhoades M."/>
            <person name="Jorgensen R."/>
            <person name="Joshi C."/>
            <person name="Kangasjarvi J."/>
            <person name="Karlsson J."/>
            <person name="Kelleher C."/>
            <person name="Kirkpatrick R."/>
            <person name="Kirst M."/>
            <person name="Kohler A."/>
            <person name="Kalluri U."/>
            <person name="Larimer F."/>
            <person name="Leebens-Mack J."/>
            <person name="Leple J.C."/>
            <person name="Locascio P."/>
            <person name="Lou Y."/>
            <person name="Lucas S."/>
            <person name="Martin F."/>
            <person name="Montanini B."/>
            <person name="Napoli C."/>
            <person name="Nelson D.R."/>
            <person name="Nelson C."/>
            <person name="Nieminen K."/>
            <person name="Nilsson O."/>
            <person name="Pereda V."/>
            <person name="Peter G."/>
            <person name="Philippe R."/>
            <person name="Pilate G."/>
            <person name="Poliakov A."/>
            <person name="Razumovskaya J."/>
            <person name="Richardson P."/>
            <person name="Rinaldi C."/>
            <person name="Ritland K."/>
            <person name="Rouze P."/>
            <person name="Ryaboy D."/>
            <person name="Schmutz J."/>
            <person name="Schrader J."/>
            <person name="Segerman B."/>
            <person name="Shin H."/>
            <person name="Siddiqui A."/>
            <person name="Sterky F."/>
            <person name="Terry A."/>
            <person name="Tsai C.J."/>
            <person name="Uberbacher E."/>
            <person name="Unneberg P."/>
            <person name="Vahala J."/>
            <person name="Wall K."/>
            <person name="Wessler S."/>
            <person name="Yang G."/>
            <person name="Yin T."/>
            <person name="Douglas C."/>
            <person name="Marra M."/>
            <person name="Sandberg G."/>
            <person name="Van de Peer Y."/>
            <person name="Rokhsar D."/>
        </authorList>
    </citation>
    <scope>NUCLEOTIDE SEQUENCE [LARGE SCALE GENOMIC DNA]</scope>
    <source>
        <strain evidence="2">cv. Nisqually</strain>
    </source>
</reference>
<comment type="caution">
    <text evidence="1">The sequence shown here is derived from an EMBL/GenBank/DDBJ whole genome shotgun (WGS) entry which is preliminary data.</text>
</comment>
<sequence>MECQESEYNNQRKQSQGQRKRFHLYFYLSFTIIIPFSSPLIPLLKPSSSSSSSSSSSLHQILSRRFPARACVQDMKGLFKPKPRTPMELVLQTRDLLIFLDQNTETRERKREEKMSELSKQILEMRIVLFGNGQAEPNPDACAHLAREFFKHDTFRLLVVCLPKLDLGARQNATHVLAILQRQRVGGRLIASEYLENNLDLMDVLLPGYEDGDIALTYGAISRECIRHQIVARYVLGSEYMKKFFTYIQIPNFDIASDAQSTFKELLTRHRSTVAEFLSANYDWFFQGYNSQLLQSPSYITRRHAVKLLGDMLLDRSNSAVMVRYVSSLENMRILMNLFRDSNKTIQLDTFHVFKLFVANQKKPPEIISVLVTNRSKLLRFLGDFSIDREDEQFEADKAQVIKEIATLEIIGERSCTDADDCEVES</sequence>
<name>A0ACC0S0T3_POPTR</name>
<keyword evidence="2" id="KW-1185">Reference proteome</keyword>
<protein>
    <submittedName>
        <fullName evidence="1">Uncharacterized protein</fullName>
    </submittedName>
</protein>
<accession>A0ACC0S0T3</accession>
<evidence type="ECO:0000313" key="1">
    <source>
        <dbReference type="EMBL" id="KAI9382677.1"/>
    </source>
</evidence>
<evidence type="ECO:0000313" key="2">
    <source>
        <dbReference type="Proteomes" id="UP000006729"/>
    </source>
</evidence>
<dbReference type="EMBL" id="CM009303">
    <property type="protein sequence ID" value="KAI9382677.1"/>
    <property type="molecule type" value="Genomic_DNA"/>
</dbReference>
<organism evidence="1 2">
    <name type="scientific">Populus trichocarpa</name>
    <name type="common">Western balsam poplar</name>
    <name type="synonym">Populus balsamifera subsp. trichocarpa</name>
    <dbReference type="NCBI Taxonomy" id="3694"/>
    <lineage>
        <taxon>Eukaryota</taxon>
        <taxon>Viridiplantae</taxon>
        <taxon>Streptophyta</taxon>
        <taxon>Embryophyta</taxon>
        <taxon>Tracheophyta</taxon>
        <taxon>Spermatophyta</taxon>
        <taxon>Magnoliopsida</taxon>
        <taxon>eudicotyledons</taxon>
        <taxon>Gunneridae</taxon>
        <taxon>Pentapetalae</taxon>
        <taxon>rosids</taxon>
        <taxon>fabids</taxon>
        <taxon>Malpighiales</taxon>
        <taxon>Salicaceae</taxon>
        <taxon>Saliceae</taxon>
        <taxon>Populus</taxon>
    </lineage>
</organism>
<gene>
    <name evidence="1" type="ORF">POPTR_014G162100v4</name>
</gene>
<proteinExistence type="predicted"/>